<dbReference type="InterPro" id="IPR014044">
    <property type="entry name" value="CAP_dom"/>
</dbReference>
<proteinExistence type="predicted"/>
<evidence type="ECO:0000313" key="2">
    <source>
        <dbReference type="Proteomes" id="UP000046392"/>
    </source>
</evidence>
<evidence type="ECO:0000313" key="3">
    <source>
        <dbReference type="WBParaSite" id="SPAL_0000869900.1"/>
    </source>
</evidence>
<dbReference type="WBParaSite" id="SPAL_0000869900.1">
    <property type="protein sequence ID" value="SPAL_0000869900.1"/>
    <property type="gene ID" value="SPAL_0000869900"/>
</dbReference>
<protein>
    <submittedName>
        <fullName evidence="3">SCP domain-containing protein</fullName>
    </submittedName>
</protein>
<dbReference type="Proteomes" id="UP000046392">
    <property type="component" value="Unplaced"/>
</dbReference>
<keyword evidence="2" id="KW-1185">Reference proteome</keyword>
<name>A0A0N5BS53_STREA</name>
<evidence type="ECO:0000259" key="1">
    <source>
        <dbReference type="Pfam" id="PF00188"/>
    </source>
</evidence>
<dbReference type="SUPFAM" id="SSF55797">
    <property type="entry name" value="PR-1-like"/>
    <property type="match status" value="1"/>
</dbReference>
<dbReference type="Gene3D" id="3.40.33.10">
    <property type="entry name" value="CAP"/>
    <property type="match status" value="1"/>
</dbReference>
<accession>A0A0N5BS53</accession>
<dbReference type="Pfam" id="PF00188">
    <property type="entry name" value="CAP"/>
    <property type="match status" value="1"/>
</dbReference>
<organism evidence="2 3">
    <name type="scientific">Strongyloides papillosus</name>
    <name type="common">Intestinal threadworm</name>
    <dbReference type="NCBI Taxonomy" id="174720"/>
    <lineage>
        <taxon>Eukaryota</taxon>
        <taxon>Metazoa</taxon>
        <taxon>Ecdysozoa</taxon>
        <taxon>Nematoda</taxon>
        <taxon>Chromadorea</taxon>
        <taxon>Rhabditida</taxon>
        <taxon>Tylenchina</taxon>
        <taxon>Panagrolaimomorpha</taxon>
        <taxon>Strongyloidoidea</taxon>
        <taxon>Strongyloididae</taxon>
        <taxon>Strongyloides</taxon>
    </lineage>
</organism>
<reference evidence="3" key="1">
    <citation type="submission" date="2017-02" db="UniProtKB">
        <authorList>
            <consortium name="WormBaseParasite"/>
        </authorList>
    </citation>
    <scope>IDENTIFICATION</scope>
</reference>
<sequence>MTSGNLYRIAQYSYPDILRLNPFSELIWARVWYGCGFSCFAEHDFKILKEGLFTEINEYRRLHGVPQLVKNTFLQKLAASRAKKLAAGDPVQIKNYPFLGILDAIERLQLGNLAIKNLYDRFMSRYKWHGKNRISNYVRYSQIIWKKTKEVGIGAHTKGHIIYVSFFFSPKGGFGNFKKNVFPVQEKHLYIHNLFKRNHNL</sequence>
<dbReference type="InterPro" id="IPR035940">
    <property type="entry name" value="CAP_sf"/>
</dbReference>
<feature type="domain" description="SCP" evidence="1">
    <location>
        <begin position="55"/>
        <end position="166"/>
    </location>
</feature>
<dbReference type="AlphaFoldDB" id="A0A0N5BS53"/>